<evidence type="ECO:0000256" key="2">
    <source>
        <dbReference type="ARBA" id="ARBA00023015"/>
    </source>
</evidence>
<dbReference type="GO" id="GO:0006351">
    <property type="term" value="P:DNA-templated transcription"/>
    <property type="evidence" value="ECO:0007669"/>
    <property type="project" value="TreeGrafter"/>
</dbReference>
<evidence type="ECO:0000256" key="4">
    <source>
        <dbReference type="ARBA" id="ARBA00023163"/>
    </source>
</evidence>
<keyword evidence="3" id="KW-0238">DNA-binding</keyword>
<dbReference type="GO" id="GO:0043565">
    <property type="term" value="F:sequence-specific DNA binding"/>
    <property type="evidence" value="ECO:0007669"/>
    <property type="project" value="TreeGrafter"/>
</dbReference>
<dbReference type="PANTHER" id="PTHR30537">
    <property type="entry name" value="HTH-TYPE TRANSCRIPTIONAL REGULATOR"/>
    <property type="match status" value="1"/>
</dbReference>
<evidence type="ECO:0000256" key="1">
    <source>
        <dbReference type="ARBA" id="ARBA00009437"/>
    </source>
</evidence>
<evidence type="ECO:0000313" key="6">
    <source>
        <dbReference type="EMBL" id="RNF93998.1"/>
    </source>
</evidence>
<dbReference type="PRINTS" id="PR00039">
    <property type="entry name" value="HTHLYSR"/>
</dbReference>
<protein>
    <submittedName>
        <fullName evidence="6">LysR family transcriptional regulator</fullName>
    </submittedName>
</protein>
<evidence type="ECO:0000259" key="5">
    <source>
        <dbReference type="PROSITE" id="PS50931"/>
    </source>
</evidence>
<dbReference type="Proteomes" id="UP000278162">
    <property type="component" value="Unassembled WGS sequence"/>
</dbReference>
<reference evidence="6 7" key="1">
    <citation type="submission" date="2018-10" db="EMBL/GenBank/DDBJ databases">
        <title>An outbreak of IMP-63 producing strain in France.</title>
        <authorList>
            <person name="Bour M."/>
            <person name="Liapis E."/>
            <person name="Plesiat P."/>
        </authorList>
    </citation>
    <scope>NUCLEOTIDE SEQUENCE [LARGE SCALE GENOMIC DNA]</scope>
    <source>
        <strain evidence="6 7">12917</strain>
    </source>
</reference>
<dbReference type="InterPro" id="IPR058163">
    <property type="entry name" value="LysR-type_TF_proteobact-type"/>
</dbReference>
<sequence length="295" mass="33416">MNRKLPSLLAVRYFESVGRHLSFTLAAHELNVTQAAVSHQVKQLEEKIGVSLLTRLHQRVELTPEGEELLKTSIECLDMLAGTFDKITSSKSNRKIVLSVTPLLSAHWLLPRLNRYLADHTSADIVLHNSLKTPTKDTDDFDLKIFYSADQLHDSNYEPLLTDELLPTCNASLTHGVTSLALSEFSKFNLVHEFDHSWWEAWCRLANIDPSLAHRGMVVDDPVVLEKAALVGHGLVLGSASFMREKIESGELITPFGDFPTFKIYYYLYTKPTAREKSISDFREWIISEFQQSAK</sequence>
<gene>
    <name evidence="6" type="ORF">EFK07_01315</name>
</gene>
<dbReference type="InterPro" id="IPR036388">
    <property type="entry name" value="WH-like_DNA-bd_sf"/>
</dbReference>
<evidence type="ECO:0000256" key="3">
    <source>
        <dbReference type="ARBA" id="ARBA00023125"/>
    </source>
</evidence>
<dbReference type="InterPro" id="IPR000847">
    <property type="entry name" value="LysR_HTH_N"/>
</dbReference>
<name>A0A3M8TKZ8_PSEPU</name>
<dbReference type="RefSeq" id="WP_080563776.1">
    <property type="nucleotide sequence ID" value="NZ_RJAI01000002.1"/>
</dbReference>
<dbReference type="FunFam" id="1.10.10.10:FF:000001">
    <property type="entry name" value="LysR family transcriptional regulator"/>
    <property type="match status" value="1"/>
</dbReference>
<feature type="domain" description="HTH lysR-type" evidence="5">
    <location>
        <begin position="12"/>
        <end position="63"/>
    </location>
</feature>
<keyword evidence="2" id="KW-0805">Transcription regulation</keyword>
<accession>A0A3M8TKZ8</accession>
<proteinExistence type="inferred from homology"/>
<dbReference type="InterPro" id="IPR005119">
    <property type="entry name" value="LysR_subst-bd"/>
</dbReference>
<dbReference type="SUPFAM" id="SSF46785">
    <property type="entry name" value="Winged helix' DNA-binding domain"/>
    <property type="match status" value="1"/>
</dbReference>
<organism evidence="6 7">
    <name type="scientific">Pseudomonas putida</name>
    <name type="common">Arthrobacter siderocapsulatus</name>
    <dbReference type="NCBI Taxonomy" id="303"/>
    <lineage>
        <taxon>Bacteria</taxon>
        <taxon>Pseudomonadati</taxon>
        <taxon>Pseudomonadota</taxon>
        <taxon>Gammaproteobacteria</taxon>
        <taxon>Pseudomonadales</taxon>
        <taxon>Pseudomonadaceae</taxon>
        <taxon>Pseudomonas</taxon>
    </lineage>
</organism>
<comment type="caution">
    <text evidence="6">The sequence shown here is derived from an EMBL/GenBank/DDBJ whole genome shotgun (WGS) entry which is preliminary data.</text>
</comment>
<dbReference type="Pfam" id="PF03466">
    <property type="entry name" value="LysR_substrate"/>
    <property type="match status" value="1"/>
</dbReference>
<dbReference type="Gene3D" id="3.40.190.10">
    <property type="entry name" value="Periplasmic binding protein-like II"/>
    <property type="match status" value="2"/>
</dbReference>
<dbReference type="AlphaFoldDB" id="A0A3M8TKZ8"/>
<dbReference type="InterPro" id="IPR036390">
    <property type="entry name" value="WH_DNA-bd_sf"/>
</dbReference>
<dbReference type="EMBL" id="RJAI01000002">
    <property type="protein sequence ID" value="RNF93998.1"/>
    <property type="molecule type" value="Genomic_DNA"/>
</dbReference>
<dbReference type="PROSITE" id="PS50931">
    <property type="entry name" value="HTH_LYSR"/>
    <property type="match status" value="1"/>
</dbReference>
<evidence type="ECO:0000313" key="7">
    <source>
        <dbReference type="Proteomes" id="UP000278162"/>
    </source>
</evidence>
<comment type="similarity">
    <text evidence="1">Belongs to the LysR transcriptional regulatory family.</text>
</comment>
<dbReference type="Gene3D" id="1.10.10.10">
    <property type="entry name" value="Winged helix-like DNA-binding domain superfamily/Winged helix DNA-binding domain"/>
    <property type="match status" value="1"/>
</dbReference>
<dbReference type="PANTHER" id="PTHR30537:SF74">
    <property type="entry name" value="HTH-TYPE TRANSCRIPTIONAL REGULATOR TRPI"/>
    <property type="match status" value="1"/>
</dbReference>
<dbReference type="GO" id="GO:0003700">
    <property type="term" value="F:DNA-binding transcription factor activity"/>
    <property type="evidence" value="ECO:0007669"/>
    <property type="project" value="InterPro"/>
</dbReference>
<dbReference type="Pfam" id="PF00126">
    <property type="entry name" value="HTH_1"/>
    <property type="match status" value="1"/>
</dbReference>
<keyword evidence="4" id="KW-0804">Transcription</keyword>
<dbReference type="SUPFAM" id="SSF53850">
    <property type="entry name" value="Periplasmic binding protein-like II"/>
    <property type="match status" value="1"/>
</dbReference>